<evidence type="ECO:0000259" key="7">
    <source>
        <dbReference type="Pfam" id="PF00892"/>
    </source>
</evidence>
<feature type="transmembrane region" description="Helical" evidence="6">
    <location>
        <begin position="270"/>
        <end position="288"/>
    </location>
</feature>
<dbReference type="Pfam" id="PF00892">
    <property type="entry name" value="EamA"/>
    <property type="match status" value="2"/>
</dbReference>
<sequence length="296" mass="32139">MQRLTRQQMLVLIALTVIWGFNWPIMKLGVTGFPPLTFRAVCFAIALPAMWLGLRLMKVPLALPRQDWGQMVRLSLVNCLAWHACIVLAVGQLSSGRAAVLGYTMPIFSAVMGALMFGERLTGRAMAAVAATGLGVLLLLWNEASHMAGKPAGVLLALVAAAFWALGTQIWRRHTIAAPTLALTFWMLALTGPILAVLATLFEHDRWVAPSPSVWFALLYNGLLVIAVAQSAWQFLSRVLPPVASSISVMMIPILGVFSGAWLLNETLLWQDWSAVALIVLSVLLVLVPSKPEPQA</sequence>
<feature type="transmembrane region" description="Helical" evidence="6">
    <location>
        <begin position="9"/>
        <end position="30"/>
    </location>
</feature>
<keyword evidence="3 6" id="KW-0812">Transmembrane</keyword>
<accession>A0A1Y0EJ29</accession>
<dbReference type="EMBL" id="CP021455">
    <property type="protein sequence ID" value="ARU03470.1"/>
    <property type="molecule type" value="Genomic_DNA"/>
</dbReference>
<feature type="transmembrane region" description="Helical" evidence="6">
    <location>
        <begin position="36"/>
        <end position="54"/>
    </location>
</feature>
<organism evidence="8 9">
    <name type="scientific">Comamonas serinivorans</name>
    <dbReference type="NCBI Taxonomy" id="1082851"/>
    <lineage>
        <taxon>Bacteria</taxon>
        <taxon>Pseudomonadati</taxon>
        <taxon>Pseudomonadota</taxon>
        <taxon>Betaproteobacteria</taxon>
        <taxon>Burkholderiales</taxon>
        <taxon>Comamonadaceae</taxon>
        <taxon>Comamonas</taxon>
    </lineage>
</organism>
<evidence type="ECO:0000256" key="1">
    <source>
        <dbReference type="ARBA" id="ARBA00004651"/>
    </source>
</evidence>
<dbReference type="SUPFAM" id="SSF103481">
    <property type="entry name" value="Multidrug resistance efflux transporter EmrE"/>
    <property type="match status" value="2"/>
</dbReference>
<dbReference type="RefSeq" id="WP_087276112.1">
    <property type="nucleotide sequence ID" value="NZ_CP021455.1"/>
</dbReference>
<feature type="domain" description="EamA" evidence="7">
    <location>
        <begin position="152"/>
        <end position="287"/>
    </location>
</feature>
<feature type="transmembrane region" description="Helical" evidence="6">
    <location>
        <begin position="125"/>
        <end position="141"/>
    </location>
</feature>
<dbReference type="PANTHER" id="PTHR32322:SF18">
    <property type="entry name" value="S-ADENOSYLMETHIONINE_S-ADENOSYLHOMOCYSTEINE TRANSPORTER"/>
    <property type="match status" value="1"/>
</dbReference>
<keyword evidence="5 6" id="KW-0472">Membrane</keyword>
<name>A0A1Y0EJ29_9BURK</name>
<dbReference type="GO" id="GO:0005886">
    <property type="term" value="C:plasma membrane"/>
    <property type="evidence" value="ECO:0007669"/>
    <property type="project" value="UniProtKB-SubCell"/>
</dbReference>
<keyword evidence="2" id="KW-1003">Cell membrane</keyword>
<reference evidence="8 9" key="1">
    <citation type="submission" date="2017-05" db="EMBL/GenBank/DDBJ databases">
        <authorList>
            <person name="Song R."/>
            <person name="Chenine A.L."/>
            <person name="Ruprecht R.M."/>
        </authorList>
    </citation>
    <scope>NUCLEOTIDE SEQUENCE [LARGE SCALE GENOMIC DNA]</scope>
    <source>
        <strain evidence="8 9">DSM 26136</strain>
    </source>
</reference>
<feature type="transmembrane region" description="Helical" evidence="6">
    <location>
        <begin position="183"/>
        <end position="202"/>
    </location>
</feature>
<evidence type="ECO:0000256" key="4">
    <source>
        <dbReference type="ARBA" id="ARBA00022989"/>
    </source>
</evidence>
<feature type="domain" description="EamA" evidence="7">
    <location>
        <begin position="9"/>
        <end position="140"/>
    </location>
</feature>
<dbReference type="InterPro" id="IPR050638">
    <property type="entry name" value="AA-Vitamin_Transporters"/>
</dbReference>
<evidence type="ECO:0000313" key="9">
    <source>
        <dbReference type="Proteomes" id="UP000196138"/>
    </source>
</evidence>
<dbReference type="AlphaFoldDB" id="A0A1Y0EJ29"/>
<evidence type="ECO:0000256" key="5">
    <source>
        <dbReference type="ARBA" id="ARBA00023136"/>
    </source>
</evidence>
<dbReference type="PANTHER" id="PTHR32322">
    <property type="entry name" value="INNER MEMBRANE TRANSPORTER"/>
    <property type="match status" value="1"/>
</dbReference>
<evidence type="ECO:0000313" key="8">
    <source>
        <dbReference type="EMBL" id="ARU03470.1"/>
    </source>
</evidence>
<feature type="transmembrane region" description="Helical" evidence="6">
    <location>
        <begin position="75"/>
        <end position="94"/>
    </location>
</feature>
<dbReference type="InterPro" id="IPR000620">
    <property type="entry name" value="EamA_dom"/>
</dbReference>
<dbReference type="InterPro" id="IPR037185">
    <property type="entry name" value="EmrE-like"/>
</dbReference>
<gene>
    <name evidence="8" type="ORF">CCO03_01130</name>
</gene>
<evidence type="ECO:0000256" key="2">
    <source>
        <dbReference type="ARBA" id="ARBA00022475"/>
    </source>
</evidence>
<dbReference type="OrthoDB" id="5298131at2"/>
<feature type="transmembrane region" description="Helical" evidence="6">
    <location>
        <begin position="243"/>
        <end position="264"/>
    </location>
</feature>
<feature type="transmembrane region" description="Helical" evidence="6">
    <location>
        <begin position="214"/>
        <end position="236"/>
    </location>
</feature>
<evidence type="ECO:0000256" key="6">
    <source>
        <dbReference type="SAM" id="Phobius"/>
    </source>
</evidence>
<comment type="subcellular location">
    <subcellularLocation>
        <location evidence="1">Cell membrane</location>
        <topology evidence="1">Multi-pass membrane protein</topology>
    </subcellularLocation>
</comment>
<proteinExistence type="predicted"/>
<dbReference type="Proteomes" id="UP000196138">
    <property type="component" value="Chromosome"/>
</dbReference>
<feature type="transmembrane region" description="Helical" evidence="6">
    <location>
        <begin position="153"/>
        <end position="171"/>
    </location>
</feature>
<feature type="transmembrane region" description="Helical" evidence="6">
    <location>
        <begin position="100"/>
        <end position="118"/>
    </location>
</feature>
<keyword evidence="4 6" id="KW-1133">Transmembrane helix</keyword>
<evidence type="ECO:0000256" key="3">
    <source>
        <dbReference type="ARBA" id="ARBA00022692"/>
    </source>
</evidence>
<dbReference type="KEGG" id="cser:CCO03_01130"/>
<keyword evidence="9" id="KW-1185">Reference proteome</keyword>
<protein>
    <submittedName>
        <fullName evidence="8">EamA family transporter</fullName>
    </submittedName>
</protein>